<organism evidence="7 8">
    <name type="scientific">Natrinema salaciae</name>
    <dbReference type="NCBI Taxonomy" id="1186196"/>
    <lineage>
        <taxon>Archaea</taxon>
        <taxon>Methanobacteriati</taxon>
        <taxon>Methanobacteriota</taxon>
        <taxon>Stenosarchaea group</taxon>
        <taxon>Halobacteria</taxon>
        <taxon>Halobacteriales</taxon>
        <taxon>Natrialbaceae</taxon>
        <taxon>Natrinema</taxon>
    </lineage>
</organism>
<dbReference type="InterPro" id="IPR008915">
    <property type="entry name" value="Peptidase_M50"/>
</dbReference>
<feature type="domain" description="PDZ" evidence="6">
    <location>
        <begin position="217"/>
        <end position="289"/>
    </location>
</feature>
<dbReference type="Pfam" id="PF02163">
    <property type="entry name" value="Peptidase_M50"/>
    <property type="match status" value="1"/>
</dbReference>
<evidence type="ECO:0000259" key="6">
    <source>
        <dbReference type="SMART" id="SM00228"/>
    </source>
</evidence>
<dbReference type="OrthoDB" id="15212at2157"/>
<evidence type="ECO:0000256" key="5">
    <source>
        <dbReference type="SAM" id="Phobius"/>
    </source>
</evidence>
<name>A0A1H9MIF8_9EURY</name>
<dbReference type="Pfam" id="PF17820">
    <property type="entry name" value="PDZ_6"/>
    <property type="match status" value="1"/>
</dbReference>
<feature type="transmembrane region" description="Helical" evidence="5">
    <location>
        <begin position="77"/>
        <end position="98"/>
    </location>
</feature>
<protein>
    <submittedName>
        <fullName evidence="7">PDZ domain-containing protein</fullName>
    </submittedName>
</protein>
<reference evidence="8" key="1">
    <citation type="submission" date="2016-10" db="EMBL/GenBank/DDBJ databases">
        <authorList>
            <person name="Varghese N."/>
            <person name="Submissions S."/>
        </authorList>
    </citation>
    <scope>NUCLEOTIDE SEQUENCE [LARGE SCALE GENOMIC DNA]</scope>
    <source>
        <strain evidence="8">DSM 25055</strain>
    </source>
</reference>
<dbReference type="SUPFAM" id="SSF50156">
    <property type="entry name" value="PDZ domain-like"/>
    <property type="match status" value="2"/>
</dbReference>
<evidence type="ECO:0000256" key="1">
    <source>
        <dbReference type="ARBA" id="ARBA00004127"/>
    </source>
</evidence>
<dbReference type="InterPro" id="IPR036034">
    <property type="entry name" value="PDZ_sf"/>
</dbReference>
<gene>
    <name evidence="7" type="ORF">SAMN04489841_3368</name>
</gene>
<evidence type="ECO:0000313" key="7">
    <source>
        <dbReference type="EMBL" id="SER23225.1"/>
    </source>
</evidence>
<dbReference type="SMART" id="SM00228">
    <property type="entry name" value="PDZ"/>
    <property type="match status" value="1"/>
</dbReference>
<dbReference type="Proteomes" id="UP000199114">
    <property type="component" value="Unassembled WGS sequence"/>
</dbReference>
<dbReference type="AlphaFoldDB" id="A0A1H9MIF8"/>
<dbReference type="Gene3D" id="2.30.42.10">
    <property type="match status" value="2"/>
</dbReference>
<keyword evidence="3 5" id="KW-1133">Transmembrane helix</keyword>
<dbReference type="STRING" id="1186196.SAMN04489841_3368"/>
<keyword evidence="8" id="KW-1185">Reference proteome</keyword>
<dbReference type="GO" id="GO:0005737">
    <property type="term" value="C:cytoplasm"/>
    <property type="evidence" value="ECO:0007669"/>
    <property type="project" value="TreeGrafter"/>
</dbReference>
<sequence length="615" mass="64563">MDHGPPAVVSPPELFGSELVTWVLIGLLCYWVVVVGLRNGGYLPDYIGTQGPILTFHTKRGRDLLDRLARPKRFWRAWSNFGVGIALVVMVGMFAFLVRAAMVALSTPQMTTSAVRQPRNVLVIPGVNDFLPLAATPGIVFGLLVGLVVHEGGHGLLCRVEDIDIDSMGIAMLAVVPVGAFVEPDQESSKAASRGGQTRMFAAGVTNNFAITLLAFALLFGPIVGAIGVAPGAAVGGVAEDSPAAAAGIEPNDRITAINGTAVEDNEALADRLESVDGDRVAVELNGEETVTVSRSLLVTAAMQNGPTGLSTGDKIHAVDGQTVATERGFFDAVGENERVTLTVEPKDGGDRVERTAPIGAAVSVAENEPLEGKTGPTDETFVITRFDGERIHEYDGLSALLEDTEPGQEVTVAGYFGDEREQYNVTLGEHPRADSGFLGIQAQPGTSGVSVNDIGVQLYPAAEYLTLLGGEGNGDAQLGPLTSSFLGKIGIAVLLPVIGVTGGMPFNFAGFTGGIQNFYEVQGALGAFGDGTVFLLANLLFWTGWINVQLGFFNCIPAFPLDGGHILRTSTETIVSRLPIDATRGMVRLVTTTVGVTMLVSFLLMLFGPQLIAG</sequence>
<keyword evidence="4 5" id="KW-0472">Membrane</keyword>
<evidence type="ECO:0000256" key="4">
    <source>
        <dbReference type="ARBA" id="ARBA00023136"/>
    </source>
</evidence>
<keyword evidence="2 5" id="KW-0812">Transmembrane</keyword>
<evidence type="ECO:0000256" key="2">
    <source>
        <dbReference type="ARBA" id="ARBA00022692"/>
    </source>
</evidence>
<feature type="transmembrane region" description="Helical" evidence="5">
    <location>
        <begin position="130"/>
        <end position="149"/>
    </location>
</feature>
<proteinExistence type="predicted"/>
<feature type="transmembrane region" description="Helical" evidence="5">
    <location>
        <begin position="19"/>
        <end position="37"/>
    </location>
</feature>
<evidence type="ECO:0000256" key="3">
    <source>
        <dbReference type="ARBA" id="ARBA00022989"/>
    </source>
</evidence>
<evidence type="ECO:0000313" key="8">
    <source>
        <dbReference type="Proteomes" id="UP000199114"/>
    </source>
</evidence>
<dbReference type="InterPro" id="IPR001478">
    <property type="entry name" value="PDZ"/>
</dbReference>
<dbReference type="PANTHER" id="PTHR13325">
    <property type="entry name" value="PROTEASE M50 MEMBRANE-BOUND TRANSCRIPTION FACTOR SITE 2 PROTEASE"/>
    <property type="match status" value="1"/>
</dbReference>
<dbReference type="GO" id="GO:0012505">
    <property type="term" value="C:endomembrane system"/>
    <property type="evidence" value="ECO:0007669"/>
    <property type="project" value="UniProtKB-SubCell"/>
</dbReference>
<dbReference type="GO" id="GO:0016020">
    <property type="term" value="C:membrane"/>
    <property type="evidence" value="ECO:0007669"/>
    <property type="project" value="InterPro"/>
</dbReference>
<accession>A0A1H9MIF8</accession>
<comment type="subcellular location">
    <subcellularLocation>
        <location evidence="1">Endomembrane system</location>
        <topology evidence="1">Multi-pass membrane protein</topology>
    </subcellularLocation>
</comment>
<dbReference type="InterPro" id="IPR001193">
    <property type="entry name" value="MBTPS2"/>
</dbReference>
<feature type="transmembrane region" description="Helical" evidence="5">
    <location>
        <begin position="209"/>
        <end position="230"/>
    </location>
</feature>
<dbReference type="CDD" id="cd06159">
    <property type="entry name" value="S2P-M50_PDZ_Arch"/>
    <property type="match status" value="1"/>
</dbReference>
<dbReference type="GO" id="GO:0004222">
    <property type="term" value="F:metalloendopeptidase activity"/>
    <property type="evidence" value="ECO:0007669"/>
    <property type="project" value="InterPro"/>
</dbReference>
<dbReference type="PANTHER" id="PTHR13325:SF3">
    <property type="entry name" value="MEMBRANE-BOUND TRANSCRIPTION FACTOR SITE-2 PROTEASE"/>
    <property type="match status" value="1"/>
</dbReference>
<dbReference type="GO" id="GO:0031293">
    <property type="term" value="P:membrane protein intracellular domain proteolysis"/>
    <property type="evidence" value="ECO:0007669"/>
    <property type="project" value="TreeGrafter"/>
</dbReference>
<feature type="transmembrane region" description="Helical" evidence="5">
    <location>
        <begin position="587"/>
        <end position="608"/>
    </location>
</feature>
<dbReference type="InterPro" id="IPR041489">
    <property type="entry name" value="PDZ_6"/>
</dbReference>
<dbReference type="EMBL" id="FOFD01000004">
    <property type="protein sequence ID" value="SER23225.1"/>
    <property type="molecule type" value="Genomic_DNA"/>
</dbReference>
<dbReference type="RefSeq" id="WP_090619366.1">
    <property type="nucleotide sequence ID" value="NZ_FOFD01000004.1"/>
</dbReference>